<proteinExistence type="predicted"/>
<keyword evidence="1" id="KW-0472">Membrane</keyword>
<dbReference type="Proteomes" id="UP001232245">
    <property type="component" value="Unassembled WGS sequence"/>
</dbReference>
<feature type="transmembrane region" description="Helical" evidence="1">
    <location>
        <begin position="32"/>
        <end position="61"/>
    </location>
</feature>
<protein>
    <submittedName>
        <fullName evidence="2">Membrane protein</fullName>
    </submittedName>
</protein>
<organism evidence="2 3">
    <name type="scientific">Metabacillus niabensis</name>
    <dbReference type="NCBI Taxonomy" id="324854"/>
    <lineage>
        <taxon>Bacteria</taxon>
        <taxon>Bacillati</taxon>
        <taxon>Bacillota</taxon>
        <taxon>Bacilli</taxon>
        <taxon>Bacillales</taxon>
        <taxon>Bacillaceae</taxon>
        <taxon>Metabacillus</taxon>
    </lineage>
</organism>
<dbReference type="EMBL" id="JAUSTZ010000003">
    <property type="protein sequence ID" value="MDQ0225410.1"/>
    <property type="molecule type" value="Genomic_DNA"/>
</dbReference>
<gene>
    <name evidence="2" type="ORF">J2S02_001754</name>
</gene>
<dbReference type="InterPro" id="IPR019206">
    <property type="entry name" value="DUF2085_TM"/>
</dbReference>
<name>A0ABT9Z298_9BACI</name>
<feature type="transmembrane region" description="Helical" evidence="1">
    <location>
        <begin position="81"/>
        <end position="102"/>
    </location>
</feature>
<evidence type="ECO:0000313" key="2">
    <source>
        <dbReference type="EMBL" id="MDQ0225410.1"/>
    </source>
</evidence>
<evidence type="ECO:0000256" key="1">
    <source>
        <dbReference type="SAM" id="Phobius"/>
    </source>
</evidence>
<sequence>MRELIEMIPCHRIPERCLHINGKPMSLCTRCFAILLGYIFTPIAVFAALSIPIWVSILMAVPMLIDGFTQRWNWRKSSNSIRFLTGFTFGIGQALFISTVVWKTVEWLN</sequence>
<keyword evidence="1" id="KW-1133">Transmembrane helix</keyword>
<keyword evidence="3" id="KW-1185">Reference proteome</keyword>
<reference evidence="2 3" key="1">
    <citation type="submission" date="2023-07" db="EMBL/GenBank/DDBJ databases">
        <title>Genomic Encyclopedia of Type Strains, Phase IV (KMG-IV): sequencing the most valuable type-strain genomes for metagenomic binning, comparative biology and taxonomic classification.</title>
        <authorList>
            <person name="Goeker M."/>
        </authorList>
    </citation>
    <scope>NUCLEOTIDE SEQUENCE [LARGE SCALE GENOMIC DNA]</scope>
    <source>
        <strain evidence="2 3">DSM 17723</strain>
    </source>
</reference>
<accession>A0ABT9Z298</accession>
<comment type="caution">
    <text evidence="2">The sequence shown here is derived from an EMBL/GenBank/DDBJ whole genome shotgun (WGS) entry which is preliminary data.</text>
</comment>
<evidence type="ECO:0000313" key="3">
    <source>
        <dbReference type="Proteomes" id="UP001232245"/>
    </source>
</evidence>
<dbReference type="Pfam" id="PF09858">
    <property type="entry name" value="DUF2085"/>
    <property type="match status" value="1"/>
</dbReference>
<keyword evidence="1" id="KW-0812">Transmembrane</keyword>
<dbReference type="RefSeq" id="WP_174881032.1">
    <property type="nucleotide sequence ID" value="NZ_CADEPK010000300.1"/>
</dbReference>